<evidence type="ECO:0000256" key="5">
    <source>
        <dbReference type="ARBA" id="ARBA00023125"/>
    </source>
</evidence>
<dbReference type="GO" id="GO:0005829">
    <property type="term" value="C:cytosol"/>
    <property type="evidence" value="ECO:0007669"/>
    <property type="project" value="TreeGrafter"/>
</dbReference>
<dbReference type="InterPro" id="IPR001867">
    <property type="entry name" value="OmpR/PhoB-type_DNA-bd"/>
</dbReference>
<dbReference type="Pfam" id="PF00486">
    <property type="entry name" value="Trans_reg_C"/>
    <property type="match status" value="1"/>
</dbReference>
<dbReference type="PANTHER" id="PTHR48111">
    <property type="entry name" value="REGULATOR OF RPOS"/>
    <property type="match status" value="1"/>
</dbReference>
<keyword evidence="3" id="KW-0902">Two-component regulatory system</keyword>
<feature type="domain" description="Response regulatory" evidence="10">
    <location>
        <begin position="7"/>
        <end position="122"/>
    </location>
</feature>
<evidence type="ECO:0000256" key="8">
    <source>
        <dbReference type="PROSITE-ProRule" id="PRU00169"/>
    </source>
</evidence>
<dbReference type="SMART" id="SM00862">
    <property type="entry name" value="Trans_reg_C"/>
    <property type="match status" value="1"/>
</dbReference>
<evidence type="ECO:0000256" key="4">
    <source>
        <dbReference type="ARBA" id="ARBA00023015"/>
    </source>
</evidence>
<dbReference type="InterPro" id="IPR036388">
    <property type="entry name" value="WH-like_DNA-bd_sf"/>
</dbReference>
<sequence length="229" mass="26278">MSNHQTKILVADDEPKMRELIALYLKRENFEVTAVEDGMKALAELEEKGDVFSLFMIDVMMPNMDGFALCREIRSFSDKPVIFITAKGEEYERLMGFELGADDYIVKPFSPREMTARVKAVLKRANPVQGEELIHTGQIKINVEGREVSVGGEQINLTPKEFDLLVFLINNKGKVLSREHITRKVWDYDYFGDQRTVDTHIKKLREKLGEKAGNEIKTIWGVGYKFEVN</sequence>
<dbReference type="eggNOG" id="COG0745">
    <property type="taxonomic scope" value="Bacteria"/>
</dbReference>
<protein>
    <recommendedName>
        <fullName evidence="1">Stage 0 sporulation protein A homolog</fullName>
    </recommendedName>
</protein>
<dbReference type="AlphaFoldDB" id="F0SYR2"/>
<evidence type="ECO:0000256" key="1">
    <source>
        <dbReference type="ARBA" id="ARBA00018672"/>
    </source>
</evidence>
<dbReference type="GO" id="GO:0000976">
    <property type="term" value="F:transcription cis-regulatory region binding"/>
    <property type="evidence" value="ECO:0007669"/>
    <property type="project" value="TreeGrafter"/>
</dbReference>
<evidence type="ECO:0000259" key="10">
    <source>
        <dbReference type="PROSITE" id="PS50110"/>
    </source>
</evidence>
<dbReference type="KEGG" id="sgy:Sgly_0498"/>
<keyword evidence="2 8" id="KW-0597">Phosphoprotein</keyword>
<comment type="function">
    <text evidence="7">May play the central regulatory role in sporulation. It may be an element of the effector pathway responsible for the activation of sporulation genes in response to nutritional stress. Spo0A may act in concert with spo0H (a sigma factor) to control the expression of some genes that are critical to the sporulation process.</text>
</comment>
<reference evidence="12 13" key="1">
    <citation type="journal article" date="2011" name="Stand. Genomic Sci.">
        <title>Complete genome sequence of Syntrophobotulus glycolicus type strain (FlGlyR).</title>
        <authorList>
            <person name="Han C."/>
            <person name="Mwirichia R."/>
            <person name="Chertkov O."/>
            <person name="Held B."/>
            <person name="Lapidus A."/>
            <person name="Nolan M."/>
            <person name="Lucas S."/>
            <person name="Hammon N."/>
            <person name="Deshpande S."/>
            <person name="Cheng J.F."/>
            <person name="Tapia R."/>
            <person name="Goodwin L."/>
            <person name="Pitluck S."/>
            <person name="Huntemann M."/>
            <person name="Liolios K."/>
            <person name="Ivanova N."/>
            <person name="Pagani I."/>
            <person name="Mavromatis K."/>
            <person name="Ovchinikova G."/>
            <person name="Pati A."/>
            <person name="Chen A."/>
            <person name="Palaniappan K."/>
            <person name="Land M."/>
            <person name="Hauser L."/>
            <person name="Brambilla E.M."/>
            <person name="Rohde M."/>
            <person name="Spring S."/>
            <person name="Sikorski J."/>
            <person name="Goker M."/>
            <person name="Woyke T."/>
            <person name="Bristow J."/>
            <person name="Eisen J.A."/>
            <person name="Markowitz V."/>
            <person name="Hugenholtz P."/>
            <person name="Kyrpides N.C."/>
            <person name="Klenk H.P."/>
            <person name="Detter J.C."/>
        </authorList>
    </citation>
    <scope>NUCLEOTIDE SEQUENCE [LARGE SCALE GENOMIC DNA]</scope>
    <source>
        <strain evidence="13">DSM 8271 / FlGlyR</strain>
    </source>
</reference>
<feature type="domain" description="OmpR/PhoB-type" evidence="11">
    <location>
        <begin position="131"/>
        <end position="228"/>
    </location>
</feature>
<dbReference type="Gene3D" id="1.10.10.10">
    <property type="entry name" value="Winged helix-like DNA-binding domain superfamily/Winged helix DNA-binding domain"/>
    <property type="match status" value="1"/>
</dbReference>
<dbReference type="GO" id="GO:0006355">
    <property type="term" value="P:regulation of DNA-templated transcription"/>
    <property type="evidence" value="ECO:0007669"/>
    <property type="project" value="InterPro"/>
</dbReference>
<dbReference type="PROSITE" id="PS50110">
    <property type="entry name" value="RESPONSE_REGULATORY"/>
    <property type="match status" value="1"/>
</dbReference>
<dbReference type="SMART" id="SM00448">
    <property type="entry name" value="REC"/>
    <property type="match status" value="1"/>
</dbReference>
<dbReference type="CDD" id="cd00383">
    <property type="entry name" value="trans_reg_C"/>
    <property type="match status" value="1"/>
</dbReference>
<dbReference type="FunFam" id="1.10.10.10:FF:000018">
    <property type="entry name" value="DNA-binding response regulator ResD"/>
    <property type="match status" value="1"/>
</dbReference>
<dbReference type="STRING" id="645991.Sgly_0498"/>
<feature type="modified residue" description="4-aspartylphosphate" evidence="8">
    <location>
        <position position="58"/>
    </location>
</feature>
<keyword evidence="4" id="KW-0805">Transcription regulation</keyword>
<dbReference type="PROSITE" id="PS51755">
    <property type="entry name" value="OMPR_PHOB"/>
    <property type="match status" value="1"/>
</dbReference>
<keyword evidence="5 9" id="KW-0238">DNA-binding</keyword>
<dbReference type="GO" id="GO:0032993">
    <property type="term" value="C:protein-DNA complex"/>
    <property type="evidence" value="ECO:0007669"/>
    <property type="project" value="TreeGrafter"/>
</dbReference>
<evidence type="ECO:0000313" key="13">
    <source>
        <dbReference type="Proteomes" id="UP000007488"/>
    </source>
</evidence>
<name>F0SYR2_SYNGF</name>
<dbReference type="Gene3D" id="3.40.50.2300">
    <property type="match status" value="1"/>
</dbReference>
<keyword evidence="13" id="KW-1185">Reference proteome</keyword>
<dbReference type="InterPro" id="IPR039420">
    <property type="entry name" value="WalR-like"/>
</dbReference>
<accession>F0SYR2</accession>
<evidence type="ECO:0000313" key="12">
    <source>
        <dbReference type="EMBL" id="ADY54863.1"/>
    </source>
</evidence>
<dbReference type="EMBL" id="CP002547">
    <property type="protein sequence ID" value="ADY54863.1"/>
    <property type="molecule type" value="Genomic_DNA"/>
</dbReference>
<evidence type="ECO:0000259" key="11">
    <source>
        <dbReference type="PROSITE" id="PS51755"/>
    </source>
</evidence>
<dbReference type="SUPFAM" id="SSF52172">
    <property type="entry name" value="CheY-like"/>
    <property type="match status" value="1"/>
</dbReference>
<proteinExistence type="predicted"/>
<feature type="DNA-binding region" description="OmpR/PhoB-type" evidence="9">
    <location>
        <begin position="131"/>
        <end position="228"/>
    </location>
</feature>
<dbReference type="PANTHER" id="PTHR48111:SF1">
    <property type="entry name" value="TWO-COMPONENT RESPONSE REGULATOR ORR33"/>
    <property type="match status" value="1"/>
</dbReference>
<dbReference type="OrthoDB" id="9790454at2"/>
<dbReference type="Proteomes" id="UP000007488">
    <property type="component" value="Chromosome"/>
</dbReference>
<dbReference type="InterPro" id="IPR001789">
    <property type="entry name" value="Sig_transdc_resp-reg_receiver"/>
</dbReference>
<keyword evidence="6" id="KW-0804">Transcription</keyword>
<dbReference type="HOGENOM" id="CLU_000445_30_4_9"/>
<reference evidence="13" key="2">
    <citation type="submission" date="2011-02" db="EMBL/GenBank/DDBJ databases">
        <title>The complete genome of Syntrophobotulus glycolicus DSM 8271.</title>
        <authorList>
            <person name="Lucas S."/>
            <person name="Copeland A."/>
            <person name="Lapidus A."/>
            <person name="Bruce D."/>
            <person name="Goodwin L."/>
            <person name="Pitluck S."/>
            <person name="Kyrpides N."/>
            <person name="Mavromatis K."/>
            <person name="Pagani I."/>
            <person name="Ivanova N."/>
            <person name="Mikhailova N."/>
            <person name="Chertkov O."/>
            <person name="Held B."/>
            <person name="Detter J.C."/>
            <person name="Tapia R."/>
            <person name="Han C."/>
            <person name="Land M."/>
            <person name="Hauser L."/>
            <person name="Markowitz V."/>
            <person name="Cheng J.-F."/>
            <person name="Hugenholtz P."/>
            <person name="Woyke T."/>
            <person name="Wu D."/>
            <person name="Spring S."/>
            <person name="Schroeder M."/>
            <person name="Brambilla E."/>
            <person name="Klenk H.-P."/>
            <person name="Eisen J.A."/>
        </authorList>
    </citation>
    <scope>NUCLEOTIDE SEQUENCE [LARGE SCALE GENOMIC DNA]</scope>
    <source>
        <strain evidence="13">DSM 8271 / FlGlyR</strain>
    </source>
</reference>
<evidence type="ECO:0000256" key="3">
    <source>
        <dbReference type="ARBA" id="ARBA00023012"/>
    </source>
</evidence>
<evidence type="ECO:0000256" key="2">
    <source>
        <dbReference type="ARBA" id="ARBA00022553"/>
    </source>
</evidence>
<evidence type="ECO:0000256" key="7">
    <source>
        <dbReference type="ARBA" id="ARBA00024867"/>
    </source>
</evidence>
<dbReference type="InterPro" id="IPR011006">
    <property type="entry name" value="CheY-like_superfamily"/>
</dbReference>
<dbReference type="Gene3D" id="6.10.250.690">
    <property type="match status" value="1"/>
</dbReference>
<gene>
    <name evidence="12" type="ordered locus">Sgly_0498</name>
</gene>
<evidence type="ECO:0000256" key="6">
    <source>
        <dbReference type="ARBA" id="ARBA00023163"/>
    </source>
</evidence>
<dbReference type="RefSeq" id="WP_013623734.1">
    <property type="nucleotide sequence ID" value="NC_015172.1"/>
</dbReference>
<organism evidence="12 13">
    <name type="scientific">Syntrophobotulus glycolicus (strain DSM 8271 / FlGlyR)</name>
    <dbReference type="NCBI Taxonomy" id="645991"/>
    <lineage>
        <taxon>Bacteria</taxon>
        <taxon>Bacillati</taxon>
        <taxon>Bacillota</taxon>
        <taxon>Clostridia</taxon>
        <taxon>Eubacteriales</taxon>
        <taxon>Desulfitobacteriaceae</taxon>
        <taxon>Syntrophobotulus</taxon>
    </lineage>
</organism>
<dbReference type="Pfam" id="PF00072">
    <property type="entry name" value="Response_reg"/>
    <property type="match status" value="1"/>
</dbReference>
<dbReference type="GO" id="GO:0000156">
    <property type="term" value="F:phosphorelay response regulator activity"/>
    <property type="evidence" value="ECO:0007669"/>
    <property type="project" value="TreeGrafter"/>
</dbReference>
<evidence type="ECO:0000256" key="9">
    <source>
        <dbReference type="PROSITE-ProRule" id="PRU01091"/>
    </source>
</evidence>